<protein>
    <submittedName>
        <fullName evidence="5">CopY/TcrY family copper transport repressor</fullName>
    </submittedName>
</protein>
<dbReference type="NCBIfam" id="TIGR02698">
    <property type="entry name" value="CopY_TcrY"/>
    <property type="match status" value="1"/>
</dbReference>
<name>A0A9Q8ZU01_9LACO</name>
<dbReference type="EMBL" id="CP097119">
    <property type="protein sequence ID" value="USS89283.1"/>
    <property type="molecule type" value="Genomic_DNA"/>
</dbReference>
<evidence type="ECO:0000256" key="4">
    <source>
        <dbReference type="ARBA" id="ARBA00023163"/>
    </source>
</evidence>
<dbReference type="Gene3D" id="1.10.10.10">
    <property type="entry name" value="Winged helix-like DNA-binding domain superfamily/Winged helix DNA-binding domain"/>
    <property type="match status" value="1"/>
</dbReference>
<evidence type="ECO:0000256" key="3">
    <source>
        <dbReference type="ARBA" id="ARBA00023125"/>
    </source>
</evidence>
<dbReference type="Proteomes" id="UP001055911">
    <property type="component" value="Chromosome"/>
</dbReference>
<dbReference type="AlphaFoldDB" id="A0A9Q8ZU01"/>
<evidence type="ECO:0000256" key="1">
    <source>
        <dbReference type="ARBA" id="ARBA00011046"/>
    </source>
</evidence>
<dbReference type="GO" id="GO:0003677">
    <property type="term" value="F:DNA binding"/>
    <property type="evidence" value="ECO:0007669"/>
    <property type="project" value="UniProtKB-KW"/>
</dbReference>
<keyword evidence="3" id="KW-0238">DNA-binding</keyword>
<gene>
    <name evidence="5" type="ORF">M3M40_00255</name>
</gene>
<dbReference type="InterPro" id="IPR036390">
    <property type="entry name" value="WH_DNA-bd_sf"/>
</dbReference>
<evidence type="ECO:0000313" key="5">
    <source>
        <dbReference type="EMBL" id="USS89283.1"/>
    </source>
</evidence>
<dbReference type="RefSeq" id="WP_252766821.1">
    <property type="nucleotide sequence ID" value="NZ_CP097119.1"/>
</dbReference>
<proteinExistence type="inferred from homology"/>
<keyword evidence="4" id="KW-0804">Transcription</keyword>
<keyword evidence="2" id="KW-0805">Transcription regulation</keyword>
<dbReference type="GO" id="GO:0045892">
    <property type="term" value="P:negative regulation of DNA-templated transcription"/>
    <property type="evidence" value="ECO:0007669"/>
    <property type="project" value="InterPro"/>
</dbReference>
<comment type="similarity">
    <text evidence="1">Belongs to the BlaI transcriptional regulatory family.</text>
</comment>
<dbReference type="InterPro" id="IPR005650">
    <property type="entry name" value="BlaI_family"/>
</dbReference>
<dbReference type="Pfam" id="PF03965">
    <property type="entry name" value="Penicillinase_R"/>
    <property type="match status" value="1"/>
</dbReference>
<evidence type="ECO:0000313" key="6">
    <source>
        <dbReference type="Proteomes" id="UP001055911"/>
    </source>
</evidence>
<sequence length="151" mass="17129">MATETNQIDITPAEWKVMRLIWSLGSSSTTDIITELQRQSDWKTSTIKTLLRRLCDKNLLTTTKDGRQFMYHPQVSEQLAMNETAEALFTQLCEMHKGQVLLDLVQKSEISRGDIQSLQAALAEKLTTAPEEVDCNCLPDRMANCQEHGKE</sequence>
<evidence type="ECO:0000256" key="2">
    <source>
        <dbReference type="ARBA" id="ARBA00023015"/>
    </source>
</evidence>
<dbReference type="SUPFAM" id="SSF46785">
    <property type="entry name" value="Winged helix' DNA-binding domain"/>
    <property type="match status" value="1"/>
</dbReference>
<dbReference type="InterPro" id="IPR014071">
    <property type="entry name" value="Cu_transp_CopY/TcrY"/>
</dbReference>
<dbReference type="InterPro" id="IPR036388">
    <property type="entry name" value="WH-like_DNA-bd_sf"/>
</dbReference>
<reference evidence="5" key="1">
    <citation type="submission" date="2022-05" db="EMBL/GenBank/DDBJ databases">
        <authorList>
            <person name="Oliphant S.A."/>
            <person name="Watson-Haigh N.S."/>
            <person name="Sumby K.M."/>
            <person name="Gardner J.M."/>
            <person name="Jiranek V."/>
        </authorList>
    </citation>
    <scope>NUCLEOTIDE SEQUENCE</scope>
    <source>
        <strain evidence="5">KI4_B1</strain>
    </source>
</reference>
<accession>A0A9Q8ZU01</accession>
<organism evidence="5 6">
    <name type="scientific">Fructilactobacillus cliffordii</name>
    <dbReference type="NCBI Taxonomy" id="2940299"/>
    <lineage>
        <taxon>Bacteria</taxon>
        <taxon>Bacillati</taxon>
        <taxon>Bacillota</taxon>
        <taxon>Bacilli</taxon>
        <taxon>Lactobacillales</taxon>
        <taxon>Lactobacillaceae</taxon>
        <taxon>Fructilactobacillus</taxon>
    </lineage>
</organism>
<dbReference type="PIRSF" id="PIRSF019455">
    <property type="entry name" value="CopR_AtkY"/>
    <property type="match status" value="1"/>
</dbReference>
<keyword evidence="6" id="KW-1185">Reference proteome</keyword>